<dbReference type="EMBL" id="CALSDN010000002">
    <property type="protein sequence ID" value="CAH6719891.1"/>
    <property type="molecule type" value="Genomic_DNA"/>
</dbReference>
<keyword evidence="2" id="KW-1185">Reference proteome</keyword>
<reference evidence="1" key="1">
    <citation type="submission" date="2022-06" db="EMBL/GenBank/DDBJ databases">
        <authorList>
            <person name="Legras J.-L."/>
            <person name="Devillers H."/>
            <person name="Grondin C."/>
        </authorList>
    </citation>
    <scope>NUCLEOTIDE SEQUENCE</scope>
    <source>
        <strain evidence="1">CLIB 1444</strain>
    </source>
</reference>
<evidence type="ECO:0000313" key="2">
    <source>
        <dbReference type="Proteomes" id="UP001152531"/>
    </source>
</evidence>
<name>A0ACA9Y4I4_9ASCO</name>
<dbReference type="Proteomes" id="UP001152531">
    <property type="component" value="Unassembled WGS sequence"/>
</dbReference>
<sequence>MSSPSVIRGIGSKSPENWKSPQELEYPPRKFNDDDVLIKVHSCGVCGSDVHASAGNWGPYPGEHLVVGHEIVGRVEKVGPKVTEFKVGDIVGVGAAAGACGECENCKSDNEQYCNKLIQTYNTPNWKADGYVTQGGYSSHVIIEENFVFPIPEGFPEDLAGPLMCAGLTVFSPLWRSLNGDGKGKTVGIIGIGGLGHLAIQFAKALGAEVVAFSRSSSKKADALKLGADEFIATGEEPEWNSKYSRHFDLLLNCATSFTGINYGDFFPCIKVGGDFITVGAPAGNELLSLHSFQLIQTGASMSGSLVGSKKEALIMLDLAAKNKIYPVVEKLPISVESVQTVLTRAQKSDVKYRFVLTDIEEYFDKK</sequence>
<accession>A0ACA9Y4I4</accession>
<protein>
    <submittedName>
        <fullName evidence="1">NADP-dependent alcohol dehydrogenase 7</fullName>
    </submittedName>
</protein>
<proteinExistence type="predicted"/>
<organism evidence="1 2">
    <name type="scientific">[Candida] jaroonii</name>
    <dbReference type="NCBI Taxonomy" id="467808"/>
    <lineage>
        <taxon>Eukaryota</taxon>
        <taxon>Fungi</taxon>
        <taxon>Dikarya</taxon>
        <taxon>Ascomycota</taxon>
        <taxon>Saccharomycotina</taxon>
        <taxon>Pichiomycetes</taxon>
        <taxon>Debaryomycetaceae</taxon>
        <taxon>Yamadazyma</taxon>
    </lineage>
</organism>
<comment type="caution">
    <text evidence="1">The sequence shown here is derived from an EMBL/GenBank/DDBJ whole genome shotgun (WGS) entry which is preliminary data.</text>
</comment>
<evidence type="ECO:0000313" key="1">
    <source>
        <dbReference type="EMBL" id="CAH6719891.1"/>
    </source>
</evidence>
<gene>
    <name evidence="1" type="ORF">CLIB1444_02S18910</name>
</gene>